<organism evidence="1">
    <name type="scientific">viral metagenome</name>
    <dbReference type="NCBI Taxonomy" id="1070528"/>
    <lineage>
        <taxon>unclassified sequences</taxon>
        <taxon>metagenomes</taxon>
        <taxon>organismal metagenomes</taxon>
    </lineage>
</organism>
<evidence type="ECO:0000313" key="2">
    <source>
        <dbReference type="EMBL" id="QJH95705.1"/>
    </source>
</evidence>
<protein>
    <submittedName>
        <fullName evidence="1">Uncharacterized protein</fullName>
    </submittedName>
</protein>
<dbReference type="EMBL" id="MT144169">
    <property type="protein sequence ID" value="QJA50017.1"/>
    <property type="molecule type" value="Genomic_DNA"/>
</dbReference>
<accession>A0A6H1ZRS9</accession>
<reference evidence="1" key="1">
    <citation type="submission" date="2020-03" db="EMBL/GenBank/DDBJ databases">
        <title>The deep terrestrial virosphere.</title>
        <authorList>
            <person name="Holmfeldt K."/>
            <person name="Nilsson E."/>
            <person name="Simone D."/>
            <person name="Lopez-Fernandez M."/>
            <person name="Wu X."/>
            <person name="de Brujin I."/>
            <person name="Lundin D."/>
            <person name="Andersson A."/>
            <person name="Bertilsson S."/>
            <person name="Dopson M."/>
        </authorList>
    </citation>
    <scope>NUCLEOTIDE SEQUENCE</scope>
    <source>
        <strain evidence="1">TM448A01565</strain>
        <strain evidence="2">TM448B00508</strain>
    </source>
</reference>
<gene>
    <name evidence="1" type="ORF">TM448A01565_0008</name>
    <name evidence="2" type="ORF">TM448B00508_0019</name>
</gene>
<name>A0A6H1ZRS9_9ZZZZ</name>
<evidence type="ECO:0000313" key="1">
    <source>
        <dbReference type="EMBL" id="QJA50017.1"/>
    </source>
</evidence>
<dbReference type="AlphaFoldDB" id="A0A6H1ZRS9"/>
<sequence>MYYLTQATCPQCGAACDKAVVILYAKEDTNGIPDIGEATRLCTRCWLGLDLLMAKLTGFAQTKEHLEKSGLIMPV</sequence>
<proteinExistence type="predicted"/>
<dbReference type="EMBL" id="MT144627">
    <property type="protein sequence ID" value="QJH95705.1"/>
    <property type="molecule type" value="Genomic_DNA"/>
</dbReference>